<dbReference type="EMBL" id="BSNF01000008">
    <property type="protein sequence ID" value="GLQ07032.1"/>
    <property type="molecule type" value="Genomic_DNA"/>
</dbReference>
<name>A0ABQ5U6V1_9PROT</name>
<keyword evidence="1" id="KW-0732">Signal</keyword>
<feature type="chain" id="PRO_5046968731" evidence="1">
    <location>
        <begin position="24"/>
        <end position="312"/>
    </location>
</feature>
<organism evidence="2 3">
    <name type="scientific">Sneathiella chinensis</name>
    <dbReference type="NCBI Taxonomy" id="349750"/>
    <lineage>
        <taxon>Bacteria</taxon>
        <taxon>Pseudomonadati</taxon>
        <taxon>Pseudomonadota</taxon>
        <taxon>Alphaproteobacteria</taxon>
        <taxon>Sneathiellales</taxon>
        <taxon>Sneathiellaceae</taxon>
        <taxon>Sneathiella</taxon>
    </lineage>
</organism>
<protein>
    <submittedName>
        <fullName evidence="2">Uncharacterized protein</fullName>
    </submittedName>
</protein>
<dbReference type="RefSeq" id="WP_169561117.1">
    <property type="nucleotide sequence ID" value="NZ_BSNF01000008.1"/>
</dbReference>
<reference evidence="2" key="1">
    <citation type="journal article" date="2014" name="Int. J. Syst. Evol. Microbiol.">
        <title>Complete genome of a new Firmicutes species belonging to the dominant human colonic microbiota ('Ruminococcus bicirculans') reveals two chromosomes and a selective capacity to utilize plant glucans.</title>
        <authorList>
            <consortium name="NISC Comparative Sequencing Program"/>
            <person name="Wegmann U."/>
            <person name="Louis P."/>
            <person name="Goesmann A."/>
            <person name="Henrissat B."/>
            <person name="Duncan S.H."/>
            <person name="Flint H.J."/>
        </authorList>
    </citation>
    <scope>NUCLEOTIDE SEQUENCE</scope>
    <source>
        <strain evidence="2">NBRC 103408</strain>
    </source>
</reference>
<gene>
    <name evidence="2" type="ORF">GCM10007924_22530</name>
</gene>
<feature type="signal peptide" evidence="1">
    <location>
        <begin position="1"/>
        <end position="23"/>
    </location>
</feature>
<accession>A0ABQ5U6V1</accession>
<proteinExistence type="predicted"/>
<sequence>MKKILTALPVCLLATGQSLPVMADAASDENGIPKQIRGGFTNPDSQSTLRLSLTEGETGTSLQVTDENGQELSVAITGEILEIKTCYSERQDRDHLVILACDDGNGPNCSGSYVYHDPESGGFGLYQELSTGEDVETDENSAGALCLWEEKRDAGVLFKSFLEAWSPKQDDGYHAAFTTAEETGDFTAPVRPLPAPALATAFLGMGPYLNTHVFMGTLAENEKWQVTALEQRNTCDAEGLVLARNKESGEVLSLYHIPTGCSKAVNFTPLELSLSGNDLTGLFCTECEWYGEWAEFKWDLTNQRVTWLSNAD</sequence>
<comment type="caution">
    <text evidence="2">The sequence shown here is derived from an EMBL/GenBank/DDBJ whole genome shotgun (WGS) entry which is preliminary data.</text>
</comment>
<evidence type="ECO:0000256" key="1">
    <source>
        <dbReference type="SAM" id="SignalP"/>
    </source>
</evidence>
<evidence type="ECO:0000313" key="3">
    <source>
        <dbReference type="Proteomes" id="UP001161409"/>
    </source>
</evidence>
<dbReference type="Proteomes" id="UP001161409">
    <property type="component" value="Unassembled WGS sequence"/>
</dbReference>
<evidence type="ECO:0000313" key="2">
    <source>
        <dbReference type="EMBL" id="GLQ07032.1"/>
    </source>
</evidence>
<reference evidence="2" key="2">
    <citation type="submission" date="2023-01" db="EMBL/GenBank/DDBJ databases">
        <title>Draft genome sequence of Sneathiella chinensis strain NBRC 103408.</title>
        <authorList>
            <person name="Sun Q."/>
            <person name="Mori K."/>
        </authorList>
    </citation>
    <scope>NUCLEOTIDE SEQUENCE</scope>
    <source>
        <strain evidence="2">NBRC 103408</strain>
    </source>
</reference>
<keyword evidence="3" id="KW-1185">Reference proteome</keyword>